<feature type="region of interest" description="Disordered" evidence="1">
    <location>
        <begin position="1"/>
        <end position="32"/>
    </location>
</feature>
<feature type="domain" description="Putative plant transposon protein" evidence="2">
    <location>
        <begin position="76"/>
        <end position="226"/>
    </location>
</feature>
<gene>
    <name evidence="3" type="ORF">PIB30_070602</name>
</gene>
<evidence type="ECO:0000256" key="1">
    <source>
        <dbReference type="SAM" id="MobiDB-lite"/>
    </source>
</evidence>
<reference evidence="3 4" key="1">
    <citation type="journal article" date="2023" name="Plants (Basel)">
        <title>Bridging the Gap: Combining Genomics and Transcriptomics Approaches to Understand Stylosanthes scabra, an Orphan Legume from the Brazilian Caatinga.</title>
        <authorList>
            <person name="Ferreira-Neto J.R.C."/>
            <person name="da Silva M.D."/>
            <person name="Binneck E."/>
            <person name="de Melo N.F."/>
            <person name="da Silva R.H."/>
            <person name="de Melo A.L.T.M."/>
            <person name="Pandolfi V."/>
            <person name="Bustamante F.O."/>
            <person name="Brasileiro-Vidal A.C."/>
            <person name="Benko-Iseppon A.M."/>
        </authorList>
    </citation>
    <scope>NUCLEOTIDE SEQUENCE [LARGE SCALE GENOMIC DNA]</scope>
    <source>
        <tissue evidence="3">Leaves</tissue>
    </source>
</reference>
<feature type="compositionally biased region" description="Polar residues" evidence="1">
    <location>
        <begin position="10"/>
        <end position="25"/>
    </location>
</feature>
<dbReference type="EMBL" id="JASCZI010031006">
    <property type="protein sequence ID" value="MED6125646.1"/>
    <property type="molecule type" value="Genomic_DNA"/>
</dbReference>
<sequence>MARKGKDSVGISTPSRTRSTKNSNQGRDEALPTNRFDHHIHYDRWKNMENGKIVHEWIISLDGVEENLVRERVFGLGWGFMYKTLVRINVSMVREFCANLSSGEQDHMFLRGKRIPFTKDAIRRHLGIRGDLPDAGVDDDYVALTKAYERGDYMDMAEIFQASAWHKIIMANIDHKTHGTNFDMNHALLIYVLMTQGLVNLPRIMRDILLVRPTKHPRHLLPYPILRHLERHERLLRSQGRQITNTQLMIRHAFPDAVFDGLVSDDSNGSTEAES</sequence>
<keyword evidence="4" id="KW-1185">Reference proteome</keyword>
<evidence type="ECO:0000313" key="4">
    <source>
        <dbReference type="Proteomes" id="UP001341840"/>
    </source>
</evidence>
<protein>
    <recommendedName>
        <fullName evidence="2">Putative plant transposon protein domain-containing protein</fullName>
    </recommendedName>
</protein>
<dbReference type="InterPro" id="IPR046796">
    <property type="entry name" value="Transposase_32_dom"/>
</dbReference>
<evidence type="ECO:0000259" key="2">
    <source>
        <dbReference type="Pfam" id="PF20167"/>
    </source>
</evidence>
<name>A0ABU6RNH7_9FABA</name>
<dbReference type="Proteomes" id="UP001341840">
    <property type="component" value="Unassembled WGS sequence"/>
</dbReference>
<accession>A0ABU6RNH7</accession>
<comment type="caution">
    <text evidence="3">The sequence shown here is derived from an EMBL/GenBank/DDBJ whole genome shotgun (WGS) entry which is preliminary data.</text>
</comment>
<organism evidence="3 4">
    <name type="scientific">Stylosanthes scabra</name>
    <dbReference type="NCBI Taxonomy" id="79078"/>
    <lineage>
        <taxon>Eukaryota</taxon>
        <taxon>Viridiplantae</taxon>
        <taxon>Streptophyta</taxon>
        <taxon>Embryophyta</taxon>
        <taxon>Tracheophyta</taxon>
        <taxon>Spermatophyta</taxon>
        <taxon>Magnoliopsida</taxon>
        <taxon>eudicotyledons</taxon>
        <taxon>Gunneridae</taxon>
        <taxon>Pentapetalae</taxon>
        <taxon>rosids</taxon>
        <taxon>fabids</taxon>
        <taxon>Fabales</taxon>
        <taxon>Fabaceae</taxon>
        <taxon>Papilionoideae</taxon>
        <taxon>50 kb inversion clade</taxon>
        <taxon>dalbergioids sensu lato</taxon>
        <taxon>Dalbergieae</taxon>
        <taxon>Pterocarpus clade</taxon>
        <taxon>Stylosanthes</taxon>
    </lineage>
</organism>
<evidence type="ECO:0000313" key="3">
    <source>
        <dbReference type="EMBL" id="MED6125646.1"/>
    </source>
</evidence>
<proteinExistence type="predicted"/>
<dbReference type="Pfam" id="PF20167">
    <property type="entry name" value="Transposase_32"/>
    <property type="match status" value="1"/>
</dbReference>